<gene>
    <name evidence="1" type="ORF">F4821DRAFT_273357</name>
</gene>
<proteinExistence type="predicted"/>
<reference evidence="1 2" key="1">
    <citation type="journal article" date="2022" name="New Phytol.">
        <title>Ecological generalism drives hyperdiversity of secondary metabolite gene clusters in xylarialean endophytes.</title>
        <authorList>
            <person name="Franco M.E.E."/>
            <person name="Wisecaver J.H."/>
            <person name="Arnold A.E."/>
            <person name="Ju Y.M."/>
            <person name="Slot J.C."/>
            <person name="Ahrendt S."/>
            <person name="Moore L.P."/>
            <person name="Eastman K.E."/>
            <person name="Scott K."/>
            <person name="Konkel Z."/>
            <person name="Mondo S.J."/>
            <person name="Kuo A."/>
            <person name="Hayes R.D."/>
            <person name="Haridas S."/>
            <person name="Andreopoulos B."/>
            <person name="Riley R."/>
            <person name="LaButti K."/>
            <person name="Pangilinan J."/>
            <person name="Lipzen A."/>
            <person name="Amirebrahimi M."/>
            <person name="Yan J."/>
            <person name="Adam C."/>
            <person name="Keymanesh K."/>
            <person name="Ng V."/>
            <person name="Louie K."/>
            <person name="Northen T."/>
            <person name="Drula E."/>
            <person name="Henrissat B."/>
            <person name="Hsieh H.M."/>
            <person name="Youens-Clark K."/>
            <person name="Lutzoni F."/>
            <person name="Miadlikowska J."/>
            <person name="Eastwood D.C."/>
            <person name="Hamelin R.C."/>
            <person name="Grigoriev I.V."/>
            <person name="U'Ren J.M."/>
        </authorList>
    </citation>
    <scope>NUCLEOTIDE SEQUENCE [LARGE SCALE GENOMIC DNA]</scope>
    <source>
        <strain evidence="1 2">ER1909</strain>
    </source>
</reference>
<accession>A0ACC0CL56</accession>
<keyword evidence="2" id="KW-1185">Reference proteome</keyword>
<organism evidence="1 2">
    <name type="scientific">Hypoxylon rubiginosum</name>
    <dbReference type="NCBI Taxonomy" id="110542"/>
    <lineage>
        <taxon>Eukaryota</taxon>
        <taxon>Fungi</taxon>
        <taxon>Dikarya</taxon>
        <taxon>Ascomycota</taxon>
        <taxon>Pezizomycotina</taxon>
        <taxon>Sordariomycetes</taxon>
        <taxon>Xylariomycetidae</taxon>
        <taxon>Xylariales</taxon>
        <taxon>Hypoxylaceae</taxon>
        <taxon>Hypoxylon</taxon>
    </lineage>
</organism>
<name>A0ACC0CL56_9PEZI</name>
<evidence type="ECO:0000313" key="1">
    <source>
        <dbReference type="EMBL" id="KAI6081139.1"/>
    </source>
</evidence>
<sequence length="511" mass="57985">MPIALIIAVASALWLLYSWRTRPKLKQKLPYVRFKGDNSRARYQAESGKILSKGYAQYITKGLPFCMRDPTDPEKPMFILPFRYLNEVKWRPEHVLSMWRHIDKQSILSKIGGPAITQEVANAARQGLNRALVHLIEPLHRACLAAYAKEMPPCPEWTPVHPYPLILKVFASMSALVMVGPELGGLDSEWQSLSMGYVAAALTGPGQVRNKYPTWLYWLSRYTNDAIKTMYRHRCRAGELLAPVLQARIDATEELKAQGIKPRQGQRKFEDGVQWLYDAHAARGKKLTPDQLTQDLFVIMTASIHSTTGAGLAMLFDMIEHPDEVAEIRNEIAEVQSRHPTWTRQALGELRILDSFMRESSRLHALTQLTNVNRVAAAPFTFKDGLAIPSGATLGFPSYHHNVDAAVHPHPDAFDAKRHLRKREEEPGNAHRFYFASATDDMINFGTGRHACPGRFFAQETLKLMLIHLLTSYEFKHAAEETKETPRYVANNLFLVPNPKLPVLFREKKMT</sequence>
<comment type="caution">
    <text evidence="1">The sequence shown here is derived from an EMBL/GenBank/DDBJ whole genome shotgun (WGS) entry which is preliminary data.</text>
</comment>
<dbReference type="Proteomes" id="UP001497680">
    <property type="component" value="Unassembled WGS sequence"/>
</dbReference>
<evidence type="ECO:0000313" key="2">
    <source>
        <dbReference type="Proteomes" id="UP001497680"/>
    </source>
</evidence>
<protein>
    <submittedName>
        <fullName evidence="1">Cytochrome P450</fullName>
    </submittedName>
</protein>
<dbReference type="EMBL" id="MU394406">
    <property type="protein sequence ID" value="KAI6081139.1"/>
    <property type="molecule type" value="Genomic_DNA"/>
</dbReference>